<name>A0A328FB70_9BACT</name>
<evidence type="ECO:0000313" key="2">
    <source>
        <dbReference type="EMBL" id="RAM01891.1"/>
    </source>
</evidence>
<evidence type="ECO:0000313" key="3">
    <source>
        <dbReference type="Proteomes" id="UP000248798"/>
    </source>
</evidence>
<keyword evidence="1" id="KW-0812">Transmembrane</keyword>
<protein>
    <submittedName>
        <fullName evidence="2">Uncharacterized protein</fullName>
    </submittedName>
</protein>
<reference evidence="2 3" key="1">
    <citation type="submission" date="2018-06" db="EMBL/GenBank/DDBJ databases">
        <title>Complete Genome Sequence of Desulfobacter hydrogenophilus (DSM3380).</title>
        <authorList>
            <person name="Marietou A."/>
            <person name="Schreiber L."/>
            <person name="Marshall I."/>
            <person name="Jorgensen B."/>
        </authorList>
    </citation>
    <scope>NUCLEOTIDE SEQUENCE [LARGE SCALE GENOMIC DNA]</scope>
    <source>
        <strain evidence="2 3">DSM 3380</strain>
    </source>
</reference>
<keyword evidence="1" id="KW-0472">Membrane</keyword>
<organism evidence="2 3">
    <name type="scientific">Desulfobacter hydrogenophilus</name>
    <dbReference type="NCBI Taxonomy" id="2291"/>
    <lineage>
        <taxon>Bacteria</taxon>
        <taxon>Pseudomonadati</taxon>
        <taxon>Thermodesulfobacteriota</taxon>
        <taxon>Desulfobacteria</taxon>
        <taxon>Desulfobacterales</taxon>
        <taxon>Desulfobacteraceae</taxon>
        <taxon>Desulfobacter</taxon>
    </lineage>
</organism>
<dbReference type="EMBL" id="QLNI01000021">
    <property type="protein sequence ID" value="RAM01891.1"/>
    <property type="molecule type" value="Genomic_DNA"/>
</dbReference>
<keyword evidence="1" id="KW-1133">Transmembrane helix</keyword>
<evidence type="ECO:0000256" key="1">
    <source>
        <dbReference type="SAM" id="Phobius"/>
    </source>
</evidence>
<proteinExistence type="predicted"/>
<comment type="caution">
    <text evidence="2">The sequence shown here is derived from an EMBL/GenBank/DDBJ whole genome shotgun (WGS) entry which is preliminary data.</text>
</comment>
<accession>A0A328FB70</accession>
<feature type="transmembrane region" description="Helical" evidence="1">
    <location>
        <begin position="273"/>
        <end position="291"/>
    </location>
</feature>
<dbReference type="AlphaFoldDB" id="A0A328FB70"/>
<dbReference type="Proteomes" id="UP000248798">
    <property type="component" value="Unassembled WGS sequence"/>
</dbReference>
<gene>
    <name evidence="2" type="ORF">DO021_11520</name>
</gene>
<sequence length="293" mass="33472">MSIESFFLKIRRFFVFPLLVSVFVLCLIPVKGYGWFHHPEVLGLEQNSNGLPVFKDNRNTPNMTKAYSILQNREKEEKMSTLYPGSTGIGVTAGTVNIDIPFDILSKTAIFPETSLDRQIAADLRLKNIIDEYLSLKKRNAEVLKGLSIPYLEKNEPPKKRLDPVPEKIKAEKEAKKNMEDVIVFSGGRRAVPIEQPEVVSQLTGILKKDNQERIPARETSRLRLRPEYPEKKAETMGRSSYQTDYGRNTDLPWFFSFTLKLIRFAVDHKLEIFLWAAVLIMSGLIGTIVVKK</sequence>